<keyword evidence="6" id="KW-1185">Reference proteome</keyword>
<dbReference type="InterPro" id="IPR002818">
    <property type="entry name" value="DJ-1/PfpI"/>
</dbReference>
<dbReference type="Pfam" id="PF01965">
    <property type="entry name" value="DJ-1_PfpI"/>
    <property type="match status" value="1"/>
</dbReference>
<keyword evidence="1" id="KW-0346">Stress response</keyword>
<evidence type="ECO:0000313" key="5">
    <source>
        <dbReference type="EMBL" id="GGR01267.1"/>
    </source>
</evidence>
<dbReference type="PANTHER" id="PTHR48094:SF11">
    <property type="entry name" value="GLUTATHIONE-INDEPENDENT GLYOXALASE HSP31-RELATED"/>
    <property type="match status" value="1"/>
</dbReference>
<dbReference type="EMBL" id="BMTU01000014">
    <property type="protein sequence ID" value="GGR01267.1"/>
    <property type="molecule type" value="Genomic_DNA"/>
</dbReference>
<dbReference type="GO" id="GO:0019243">
    <property type="term" value="P:methylglyoxal catabolic process to D-lactate via S-lactoyl-glutathione"/>
    <property type="evidence" value="ECO:0007669"/>
    <property type="project" value="TreeGrafter"/>
</dbReference>
<reference evidence="5" key="1">
    <citation type="journal article" date="2014" name="Int. J. Syst. Evol. Microbiol.">
        <title>Complete genome sequence of Corynebacterium casei LMG S-19264T (=DSM 44701T), isolated from a smear-ripened cheese.</title>
        <authorList>
            <consortium name="US DOE Joint Genome Institute (JGI-PGF)"/>
            <person name="Walter F."/>
            <person name="Albersmeier A."/>
            <person name="Kalinowski J."/>
            <person name="Ruckert C."/>
        </authorList>
    </citation>
    <scope>NUCLEOTIDE SEQUENCE</scope>
    <source>
        <strain evidence="5">JCM 4403</strain>
    </source>
</reference>
<feature type="domain" description="DJ-1/PfpI" evidence="4">
    <location>
        <begin position="30"/>
        <end position="229"/>
    </location>
</feature>
<sequence length="234" mass="23948">MAQILMIISAADTLPLADGSTHATGYWAEEVAASHKVLTEAGHTVRIATPGGARPTVDAISLDERGGVDAAAAAAFTAYLDSIEEDLAAPLDLAAVHAADYDALYLPGGHAPMTDLADDSRLGALLADADSRGQVIAALCHGVAGLLSATKEDGSFLFAGRSLTGFTDEEENQGGLGDQAPWLVESRLTERGADVKTGPAWSDTVIVDGNLITGQNPQSSVTTAKQVLAALPDA</sequence>
<reference evidence="5" key="2">
    <citation type="submission" date="2020-09" db="EMBL/GenBank/DDBJ databases">
        <authorList>
            <person name="Sun Q."/>
            <person name="Ohkuma M."/>
        </authorList>
    </citation>
    <scope>NUCLEOTIDE SEQUENCE</scope>
    <source>
        <strain evidence="5">JCM 4403</strain>
    </source>
</reference>
<evidence type="ECO:0000256" key="2">
    <source>
        <dbReference type="ARBA" id="ARBA00023239"/>
    </source>
</evidence>
<evidence type="ECO:0000256" key="1">
    <source>
        <dbReference type="ARBA" id="ARBA00023016"/>
    </source>
</evidence>
<comment type="similarity">
    <text evidence="3">Belongs to the peptidase C56 family. HSP31-like subfamily.</text>
</comment>
<dbReference type="InterPro" id="IPR029062">
    <property type="entry name" value="Class_I_gatase-like"/>
</dbReference>
<evidence type="ECO:0000256" key="3">
    <source>
        <dbReference type="ARBA" id="ARBA00038493"/>
    </source>
</evidence>
<comment type="caution">
    <text evidence="5">The sequence shown here is derived from an EMBL/GenBank/DDBJ whole genome shotgun (WGS) entry which is preliminary data.</text>
</comment>
<dbReference type="Proteomes" id="UP000656732">
    <property type="component" value="Unassembled WGS sequence"/>
</dbReference>
<dbReference type="PANTHER" id="PTHR48094">
    <property type="entry name" value="PROTEIN/NUCLEIC ACID DEGLYCASE DJ-1-RELATED"/>
    <property type="match status" value="1"/>
</dbReference>
<dbReference type="RefSeq" id="WP_189560870.1">
    <property type="nucleotide sequence ID" value="NZ_BMTU01000014.1"/>
</dbReference>
<proteinExistence type="inferred from homology"/>
<dbReference type="GO" id="GO:0005737">
    <property type="term" value="C:cytoplasm"/>
    <property type="evidence" value="ECO:0007669"/>
    <property type="project" value="TreeGrafter"/>
</dbReference>
<gene>
    <name evidence="5" type="ORF">GCM10010280_56650</name>
</gene>
<dbReference type="AlphaFoldDB" id="A0A918F286"/>
<evidence type="ECO:0000313" key="6">
    <source>
        <dbReference type="Proteomes" id="UP000656732"/>
    </source>
</evidence>
<organism evidence="5 6">
    <name type="scientific">Streptomyces pilosus</name>
    <dbReference type="NCBI Taxonomy" id="28893"/>
    <lineage>
        <taxon>Bacteria</taxon>
        <taxon>Bacillati</taxon>
        <taxon>Actinomycetota</taxon>
        <taxon>Actinomycetes</taxon>
        <taxon>Kitasatosporales</taxon>
        <taxon>Streptomycetaceae</taxon>
        <taxon>Streptomyces</taxon>
    </lineage>
</organism>
<evidence type="ECO:0000259" key="4">
    <source>
        <dbReference type="Pfam" id="PF01965"/>
    </source>
</evidence>
<name>A0A918F286_9ACTN</name>
<dbReference type="SUPFAM" id="SSF52317">
    <property type="entry name" value="Class I glutamine amidotransferase-like"/>
    <property type="match status" value="1"/>
</dbReference>
<accession>A0A918F286</accession>
<protein>
    <submittedName>
        <fullName evidence="5">Dimethylallyltransferase</fullName>
    </submittedName>
</protein>
<keyword evidence="2" id="KW-0456">Lyase</keyword>
<dbReference type="InterPro" id="IPR050325">
    <property type="entry name" value="Prot/Nucl_acid_deglycase"/>
</dbReference>
<dbReference type="GO" id="GO:0019172">
    <property type="term" value="F:glyoxalase III activity"/>
    <property type="evidence" value="ECO:0007669"/>
    <property type="project" value="TreeGrafter"/>
</dbReference>
<dbReference type="Gene3D" id="3.40.50.880">
    <property type="match status" value="1"/>
</dbReference>
<dbReference type="CDD" id="cd03141">
    <property type="entry name" value="GATase1_Hsp31_like"/>
    <property type="match status" value="1"/>
</dbReference>